<evidence type="ECO:0000256" key="1">
    <source>
        <dbReference type="SAM" id="MobiDB-lite"/>
    </source>
</evidence>
<dbReference type="Proteomes" id="UP000054498">
    <property type="component" value="Unassembled WGS sequence"/>
</dbReference>
<feature type="region of interest" description="Disordered" evidence="1">
    <location>
        <begin position="27"/>
        <end position="162"/>
    </location>
</feature>
<dbReference type="AlphaFoldDB" id="A0A0D2J023"/>
<dbReference type="RefSeq" id="XP_013892457.1">
    <property type="nucleotide sequence ID" value="XM_014037003.1"/>
</dbReference>
<protein>
    <submittedName>
        <fullName evidence="2">Uncharacterized protein</fullName>
    </submittedName>
</protein>
<feature type="compositionally biased region" description="Low complexity" evidence="1">
    <location>
        <begin position="51"/>
        <end position="61"/>
    </location>
</feature>
<feature type="compositionally biased region" description="Low complexity" evidence="1">
    <location>
        <begin position="124"/>
        <end position="133"/>
    </location>
</feature>
<sequence>MMEDLSLSAEQARAIAAMIRREVGRVAAGGGDEGGAAEEDSGAAPPPEPPAGAAAAAALAAPPAPLPSLSRSGHAGHQQQQQQPDGAARSGPMTPTAMASTPGRPPSYHELARVMREFHEQQQLEEAAAAHRQVQGGTAAKGQEQAPRNGDYLQQRPQEQQQ</sequence>
<dbReference type="GeneID" id="25732097"/>
<gene>
    <name evidence="2" type="ORF">MNEG_14526</name>
</gene>
<proteinExistence type="predicted"/>
<organism evidence="2 3">
    <name type="scientific">Monoraphidium neglectum</name>
    <dbReference type="NCBI Taxonomy" id="145388"/>
    <lineage>
        <taxon>Eukaryota</taxon>
        <taxon>Viridiplantae</taxon>
        <taxon>Chlorophyta</taxon>
        <taxon>core chlorophytes</taxon>
        <taxon>Chlorophyceae</taxon>
        <taxon>CS clade</taxon>
        <taxon>Sphaeropleales</taxon>
        <taxon>Selenastraceae</taxon>
        <taxon>Monoraphidium</taxon>
    </lineage>
</organism>
<keyword evidence="3" id="KW-1185">Reference proteome</keyword>
<reference evidence="2 3" key="1">
    <citation type="journal article" date="2013" name="BMC Genomics">
        <title>Reconstruction of the lipid metabolism for the microalga Monoraphidium neglectum from its genome sequence reveals characteristics suitable for biofuel production.</title>
        <authorList>
            <person name="Bogen C."/>
            <person name="Al-Dilaimi A."/>
            <person name="Albersmeier A."/>
            <person name="Wichmann J."/>
            <person name="Grundmann M."/>
            <person name="Rupp O."/>
            <person name="Lauersen K.J."/>
            <person name="Blifernez-Klassen O."/>
            <person name="Kalinowski J."/>
            <person name="Goesmann A."/>
            <person name="Mussgnug J.H."/>
            <person name="Kruse O."/>
        </authorList>
    </citation>
    <scope>NUCLEOTIDE SEQUENCE [LARGE SCALE GENOMIC DNA]</scope>
    <source>
        <strain evidence="2 3">SAG 48.87</strain>
    </source>
</reference>
<feature type="compositionally biased region" description="Basic and acidic residues" evidence="1">
    <location>
        <begin position="110"/>
        <end position="122"/>
    </location>
</feature>
<accession>A0A0D2J023</accession>
<evidence type="ECO:0000313" key="3">
    <source>
        <dbReference type="Proteomes" id="UP000054498"/>
    </source>
</evidence>
<evidence type="ECO:0000313" key="2">
    <source>
        <dbReference type="EMBL" id="KIY93437.1"/>
    </source>
</evidence>
<dbReference type="STRING" id="145388.A0A0D2J023"/>
<name>A0A0D2J023_9CHLO</name>
<dbReference type="KEGG" id="mng:MNEG_14526"/>
<dbReference type="EMBL" id="KK104774">
    <property type="protein sequence ID" value="KIY93437.1"/>
    <property type="molecule type" value="Genomic_DNA"/>
</dbReference>